<dbReference type="AlphaFoldDB" id="A0A395GPD8"/>
<dbReference type="GO" id="GO:0000981">
    <property type="term" value="F:DNA-binding transcription factor activity, RNA polymerase II-specific"/>
    <property type="evidence" value="ECO:0007669"/>
    <property type="project" value="InterPro"/>
</dbReference>
<evidence type="ECO:0000256" key="3">
    <source>
        <dbReference type="ARBA" id="ARBA00023015"/>
    </source>
</evidence>
<dbReference type="InterPro" id="IPR036864">
    <property type="entry name" value="Zn2-C6_fun-type_DNA-bd_sf"/>
</dbReference>
<reference evidence="8 9" key="1">
    <citation type="submission" date="2018-02" db="EMBL/GenBank/DDBJ databases">
        <title>The genomes of Aspergillus section Nigri reveals drivers in fungal speciation.</title>
        <authorList>
            <consortium name="DOE Joint Genome Institute"/>
            <person name="Vesth T.C."/>
            <person name="Nybo J."/>
            <person name="Theobald S."/>
            <person name="Brandl J."/>
            <person name="Frisvad J.C."/>
            <person name="Nielsen K.F."/>
            <person name="Lyhne E.K."/>
            <person name="Kogle M.E."/>
            <person name="Kuo A."/>
            <person name="Riley R."/>
            <person name="Clum A."/>
            <person name="Nolan M."/>
            <person name="Lipzen A."/>
            <person name="Salamov A."/>
            <person name="Henrissat B."/>
            <person name="Wiebenga A."/>
            <person name="De vries R.P."/>
            <person name="Grigoriev I.V."/>
            <person name="Mortensen U.H."/>
            <person name="Andersen M.R."/>
            <person name="Baker S.E."/>
        </authorList>
    </citation>
    <scope>NUCLEOTIDE SEQUENCE [LARGE SCALE GENOMIC DNA]</scope>
    <source>
        <strain evidence="8 9">CBS 121593</strain>
    </source>
</reference>
<dbReference type="GO" id="GO:0003677">
    <property type="term" value="F:DNA binding"/>
    <property type="evidence" value="ECO:0007669"/>
    <property type="project" value="UniProtKB-KW"/>
</dbReference>
<dbReference type="GO" id="GO:0006351">
    <property type="term" value="P:DNA-templated transcription"/>
    <property type="evidence" value="ECO:0007669"/>
    <property type="project" value="InterPro"/>
</dbReference>
<dbReference type="GO" id="GO:0008270">
    <property type="term" value="F:zinc ion binding"/>
    <property type="evidence" value="ECO:0007669"/>
    <property type="project" value="InterPro"/>
</dbReference>
<keyword evidence="4" id="KW-0238">DNA-binding</keyword>
<dbReference type="GO" id="GO:0005634">
    <property type="term" value="C:nucleus"/>
    <property type="evidence" value="ECO:0007669"/>
    <property type="project" value="UniProtKB-SubCell"/>
</dbReference>
<dbReference type="InterPro" id="IPR007219">
    <property type="entry name" value="XnlR_reg_dom"/>
</dbReference>
<dbReference type="Proteomes" id="UP000249402">
    <property type="component" value="Unassembled WGS sequence"/>
</dbReference>
<keyword evidence="5" id="KW-0804">Transcription</keyword>
<dbReference type="InterPro" id="IPR001138">
    <property type="entry name" value="Zn2Cys6_DnaBD"/>
</dbReference>
<dbReference type="Gene3D" id="4.10.240.10">
    <property type="entry name" value="Zn(2)-C6 fungal-type DNA-binding domain"/>
    <property type="match status" value="1"/>
</dbReference>
<sequence length="631" mass="72381">MSLPPPPKERREKSRHKLACSLCSRRKVKCDKGDPCSNCLKADASCLYEAPSPHRPRKRAADEELLARIARYEDLMREHNIDFESYTHTWVHTNVDVLDATDAGGREVNKELCLWSTLKPELQYPPIQTLGHKDDPLLTPTLSLQLIVSEGHLELHELHPDPRHIYRFWQIFVEKVNPMTKIVHVPTLQQQVLDASWDPANASKPLTAILFAIYTLAVTSMSSNDCQAFFDETREGLLRRYRAATVRALVAADFLTTRDLEVLQALVLFLFSNPGSELSTTLTGAAIRIAEKMGLHLSSHDRNISCFEKEMRIRLWWQLRGLDARCRIESTPGIKKPPPPSELGDIRLPLNVNDADLHPEMTEPPLEHSGPTEMMCVLLKLEVSNWCRYSPNATRLFEDVLGGHAKGKMSIDLQKKVINELEAIYHEKYIRHSDERIPLHRLTCNIAKMSIFRLRFNIYHPRRRATKDETDVYITQEESDVLFESALTWLTSMSEMSTCRSFSPHLFAHMTTNAHMDAYIYLISELRHRVSGEQVAQAWELVESLYSDHPELINDTNEFFVMFGNLILDAWKAGNLNTTPRYIQSLWDVRQNVLPSAGQLPPFSNPDDPDGLGLEDDKDLNWVYWSELLRL</sequence>
<dbReference type="EMBL" id="KZ824464">
    <property type="protein sequence ID" value="RAK97339.1"/>
    <property type="molecule type" value="Genomic_DNA"/>
</dbReference>
<keyword evidence="3" id="KW-0805">Transcription regulation</keyword>
<evidence type="ECO:0000313" key="9">
    <source>
        <dbReference type="Proteomes" id="UP000249402"/>
    </source>
</evidence>
<dbReference type="Pfam" id="PF00172">
    <property type="entry name" value="Zn_clus"/>
    <property type="match status" value="1"/>
</dbReference>
<evidence type="ECO:0000256" key="5">
    <source>
        <dbReference type="ARBA" id="ARBA00023163"/>
    </source>
</evidence>
<accession>A0A395GPD8</accession>
<dbReference type="VEuPathDB" id="FungiDB:BO80DRAFT_428335"/>
<organism evidence="8 9">
    <name type="scientific">Aspergillus ibericus CBS 121593</name>
    <dbReference type="NCBI Taxonomy" id="1448316"/>
    <lineage>
        <taxon>Eukaryota</taxon>
        <taxon>Fungi</taxon>
        <taxon>Dikarya</taxon>
        <taxon>Ascomycota</taxon>
        <taxon>Pezizomycotina</taxon>
        <taxon>Eurotiomycetes</taxon>
        <taxon>Eurotiomycetidae</taxon>
        <taxon>Eurotiales</taxon>
        <taxon>Aspergillaceae</taxon>
        <taxon>Aspergillus</taxon>
        <taxon>Aspergillus subgen. Circumdati</taxon>
    </lineage>
</organism>
<evidence type="ECO:0000313" key="8">
    <source>
        <dbReference type="EMBL" id="RAK97339.1"/>
    </source>
</evidence>
<dbReference type="CDD" id="cd12148">
    <property type="entry name" value="fungal_TF_MHR"/>
    <property type="match status" value="1"/>
</dbReference>
<dbReference type="InterPro" id="IPR050613">
    <property type="entry name" value="Sec_Metabolite_Reg"/>
</dbReference>
<feature type="domain" description="Zn(2)-C6 fungal-type" evidence="7">
    <location>
        <begin position="19"/>
        <end position="48"/>
    </location>
</feature>
<evidence type="ECO:0000256" key="2">
    <source>
        <dbReference type="ARBA" id="ARBA00022723"/>
    </source>
</evidence>
<evidence type="ECO:0000259" key="7">
    <source>
        <dbReference type="PROSITE" id="PS50048"/>
    </source>
</evidence>
<dbReference type="PANTHER" id="PTHR31001:SF85">
    <property type="entry name" value="ZN(II)2CYS6 TRANSCRIPTION FACTOR (EUROFUNG)"/>
    <property type="match status" value="1"/>
</dbReference>
<keyword evidence="2" id="KW-0479">Metal-binding</keyword>
<dbReference type="PROSITE" id="PS50048">
    <property type="entry name" value="ZN2_CY6_FUNGAL_2"/>
    <property type="match status" value="1"/>
</dbReference>
<protein>
    <submittedName>
        <fullName evidence="8">C6 zinc finger domain-containing protein</fullName>
    </submittedName>
</protein>
<dbReference type="PANTHER" id="PTHR31001">
    <property type="entry name" value="UNCHARACTERIZED TRANSCRIPTIONAL REGULATORY PROTEIN"/>
    <property type="match status" value="1"/>
</dbReference>
<dbReference type="STRING" id="1448316.A0A395GPD8"/>
<dbReference type="SUPFAM" id="SSF57701">
    <property type="entry name" value="Zn2/Cys6 DNA-binding domain"/>
    <property type="match status" value="1"/>
</dbReference>
<dbReference type="GO" id="GO:0009893">
    <property type="term" value="P:positive regulation of metabolic process"/>
    <property type="evidence" value="ECO:0007669"/>
    <property type="project" value="UniProtKB-ARBA"/>
</dbReference>
<evidence type="ECO:0000256" key="1">
    <source>
        <dbReference type="ARBA" id="ARBA00004123"/>
    </source>
</evidence>
<evidence type="ECO:0000256" key="6">
    <source>
        <dbReference type="ARBA" id="ARBA00023242"/>
    </source>
</evidence>
<comment type="subcellular location">
    <subcellularLocation>
        <location evidence="1">Nucleus</location>
    </subcellularLocation>
</comment>
<name>A0A395GPD8_9EURO</name>
<keyword evidence="6" id="KW-0539">Nucleus</keyword>
<dbReference type="SMART" id="SM00066">
    <property type="entry name" value="GAL4"/>
    <property type="match status" value="1"/>
</dbReference>
<dbReference type="RefSeq" id="XP_025571667.1">
    <property type="nucleotide sequence ID" value="XM_025720229.1"/>
</dbReference>
<dbReference type="Pfam" id="PF04082">
    <property type="entry name" value="Fungal_trans"/>
    <property type="match status" value="1"/>
</dbReference>
<dbReference type="CDD" id="cd00067">
    <property type="entry name" value="GAL4"/>
    <property type="match status" value="1"/>
</dbReference>
<proteinExistence type="predicted"/>
<keyword evidence="9" id="KW-1185">Reference proteome</keyword>
<gene>
    <name evidence="8" type="ORF">BO80DRAFT_428335</name>
</gene>
<dbReference type="OrthoDB" id="2269373at2759"/>
<evidence type="ECO:0000256" key="4">
    <source>
        <dbReference type="ARBA" id="ARBA00023125"/>
    </source>
</evidence>
<dbReference type="PROSITE" id="PS00463">
    <property type="entry name" value="ZN2_CY6_FUNGAL_1"/>
    <property type="match status" value="1"/>
</dbReference>
<dbReference type="GeneID" id="37225094"/>